<reference evidence="2" key="1">
    <citation type="journal article" date="2019" name="Int. J. Syst. Evol. Microbiol.">
        <title>The Global Catalogue of Microorganisms (GCM) 10K type strain sequencing project: providing services to taxonomists for standard genome sequencing and annotation.</title>
        <authorList>
            <consortium name="The Broad Institute Genomics Platform"/>
            <consortium name="The Broad Institute Genome Sequencing Center for Infectious Disease"/>
            <person name="Wu L."/>
            <person name="Ma J."/>
        </authorList>
    </citation>
    <scope>NUCLEOTIDE SEQUENCE [LARGE SCALE GENOMIC DNA]</scope>
    <source>
        <strain evidence="2">JCM 30742</strain>
    </source>
</reference>
<keyword evidence="2" id="KW-1185">Reference proteome</keyword>
<dbReference type="Proteomes" id="UP001500752">
    <property type="component" value="Unassembled WGS sequence"/>
</dbReference>
<sequence>MGWGDGLLMRGCQTVEEGGRLRRLRTPIIPCPSRKKESGGLLAFTPIAISALAEYGYTPFP</sequence>
<proteinExistence type="predicted"/>
<evidence type="ECO:0000313" key="2">
    <source>
        <dbReference type="Proteomes" id="UP001500752"/>
    </source>
</evidence>
<comment type="caution">
    <text evidence="1">The sequence shown here is derived from an EMBL/GenBank/DDBJ whole genome shotgun (WGS) entry which is preliminary data.</text>
</comment>
<dbReference type="EMBL" id="BAABEO010000017">
    <property type="protein sequence ID" value="GAA3686958.1"/>
    <property type="molecule type" value="Genomic_DNA"/>
</dbReference>
<evidence type="ECO:0000313" key="1">
    <source>
        <dbReference type="EMBL" id="GAA3686958.1"/>
    </source>
</evidence>
<accession>A0ABP7CC62</accession>
<name>A0ABP7CC62_9MICC</name>
<protein>
    <submittedName>
        <fullName evidence="1">Uncharacterized protein</fullName>
    </submittedName>
</protein>
<gene>
    <name evidence="1" type="ORF">GCM10023081_25350</name>
</gene>
<organism evidence="1 2">
    <name type="scientific">Arthrobacter ginkgonis</name>
    <dbReference type="NCBI Taxonomy" id="1630594"/>
    <lineage>
        <taxon>Bacteria</taxon>
        <taxon>Bacillati</taxon>
        <taxon>Actinomycetota</taxon>
        <taxon>Actinomycetes</taxon>
        <taxon>Micrococcales</taxon>
        <taxon>Micrococcaceae</taxon>
        <taxon>Arthrobacter</taxon>
    </lineage>
</organism>